<gene>
    <name evidence="2" type="ORF">GA0070215_1023</name>
</gene>
<dbReference type="Pfam" id="PF19502">
    <property type="entry name" value="DUF6036"/>
    <property type="match status" value="1"/>
</dbReference>
<dbReference type="EMBL" id="FMCV01000002">
    <property type="protein sequence ID" value="SCE72509.1"/>
    <property type="molecule type" value="Genomic_DNA"/>
</dbReference>
<accession>A0A1C4ULD5</accession>
<reference evidence="3" key="1">
    <citation type="submission" date="2016-06" db="EMBL/GenBank/DDBJ databases">
        <authorList>
            <person name="Varghese N."/>
        </authorList>
    </citation>
    <scope>NUCLEOTIDE SEQUENCE [LARGE SCALE GENOMIC DNA]</scope>
    <source>
        <strain evidence="3">DSM 45555</strain>
    </source>
</reference>
<dbReference type="InterPro" id="IPR043519">
    <property type="entry name" value="NT_sf"/>
</dbReference>
<organism evidence="2 3">
    <name type="scientific">Micromonospora marina</name>
    <dbReference type="NCBI Taxonomy" id="307120"/>
    <lineage>
        <taxon>Bacteria</taxon>
        <taxon>Bacillati</taxon>
        <taxon>Actinomycetota</taxon>
        <taxon>Actinomycetes</taxon>
        <taxon>Micromonosporales</taxon>
        <taxon>Micromonosporaceae</taxon>
        <taxon>Micromonospora</taxon>
    </lineage>
</organism>
<name>A0A1C4ULD5_9ACTN</name>
<protein>
    <recommendedName>
        <fullName evidence="1">DUF6036 domain-containing protein</fullName>
    </recommendedName>
</protein>
<keyword evidence="3" id="KW-1185">Reference proteome</keyword>
<sequence length="176" mass="19293">MSLDDPLLDRAAIEDAFRRLGDRLSRRGVVADLYIFGGAAMALAYDARRATRDIDAVFQPHGIVLDEARSVADELGLPHWWLNEQASAYVAPGGDATAPRVFDHPGLRVAAASPEHLLAMKVLAARRRDAEDIHFLVNHLGLTSAEQVLALCAEIFPEEEIPGRARLVLDDVFEDS</sequence>
<evidence type="ECO:0000313" key="3">
    <source>
        <dbReference type="Proteomes" id="UP000198551"/>
    </source>
</evidence>
<dbReference type="InterPro" id="IPR045792">
    <property type="entry name" value="DUF6036"/>
</dbReference>
<feature type="domain" description="DUF6036" evidence="1">
    <location>
        <begin position="30"/>
        <end position="134"/>
    </location>
</feature>
<dbReference type="Proteomes" id="UP000198551">
    <property type="component" value="Unassembled WGS sequence"/>
</dbReference>
<proteinExistence type="predicted"/>
<dbReference type="RefSeq" id="WP_036345383.1">
    <property type="nucleotide sequence ID" value="NZ_FMCV01000002.1"/>
</dbReference>
<evidence type="ECO:0000313" key="2">
    <source>
        <dbReference type="EMBL" id="SCE72509.1"/>
    </source>
</evidence>
<dbReference type="AlphaFoldDB" id="A0A1C4ULD5"/>
<evidence type="ECO:0000259" key="1">
    <source>
        <dbReference type="Pfam" id="PF19502"/>
    </source>
</evidence>
<dbReference type="SUPFAM" id="SSF81301">
    <property type="entry name" value="Nucleotidyltransferase"/>
    <property type="match status" value="1"/>
</dbReference>